<dbReference type="Pfam" id="PF02463">
    <property type="entry name" value="SMC_N"/>
    <property type="match status" value="1"/>
</dbReference>
<keyword evidence="5 7" id="KW-0175">Coiled coil</keyword>
<dbReference type="AlphaFoldDB" id="A0A841R524"/>
<dbReference type="GO" id="GO:0016887">
    <property type="term" value="F:ATP hydrolysis activity"/>
    <property type="evidence" value="ECO:0007669"/>
    <property type="project" value="InterPro"/>
</dbReference>
<reference evidence="9 10" key="1">
    <citation type="submission" date="2020-08" db="EMBL/GenBank/DDBJ databases">
        <title>Genomic Encyclopedia of Type Strains, Phase IV (KMG-IV): sequencing the most valuable type-strain genomes for metagenomic binning, comparative biology and taxonomic classification.</title>
        <authorList>
            <person name="Goeker M."/>
        </authorList>
    </citation>
    <scope>NUCLEOTIDE SEQUENCE [LARGE SCALE GENOMIC DNA]</scope>
    <source>
        <strain evidence="9 10">DSM 21255</strain>
    </source>
</reference>
<feature type="coiled-coil region" evidence="7">
    <location>
        <begin position="790"/>
        <end position="929"/>
    </location>
</feature>
<organism evidence="9 10">
    <name type="scientific">Negativicoccus succinicivorans</name>
    <dbReference type="NCBI Taxonomy" id="620903"/>
    <lineage>
        <taxon>Bacteria</taxon>
        <taxon>Bacillati</taxon>
        <taxon>Bacillota</taxon>
        <taxon>Negativicutes</taxon>
        <taxon>Veillonellales</taxon>
        <taxon>Veillonellaceae</taxon>
        <taxon>Negativicoccus</taxon>
    </lineage>
</organism>
<comment type="domain">
    <text evidence="7">Contains large globular domains required for ATP hydrolysis at each terminus and a third globular domain forming a flexible hinge near the middle of the molecule. These domains are separated by coiled-coil structures.</text>
</comment>
<dbReference type="Gene3D" id="3.30.70.1620">
    <property type="match status" value="1"/>
</dbReference>
<protein>
    <recommendedName>
        <fullName evidence="7">Chromosome partition protein Smc</fullName>
    </recommendedName>
</protein>
<name>A0A841R524_9FIRM</name>
<dbReference type="GeneID" id="93486461"/>
<dbReference type="HAMAP" id="MF_01894">
    <property type="entry name" value="Smc_prok"/>
    <property type="match status" value="1"/>
</dbReference>
<dbReference type="InterPro" id="IPR036277">
    <property type="entry name" value="SMC_hinge_sf"/>
</dbReference>
<dbReference type="GO" id="GO:0003677">
    <property type="term" value="F:DNA binding"/>
    <property type="evidence" value="ECO:0007669"/>
    <property type="project" value="UniProtKB-UniRule"/>
</dbReference>
<dbReference type="OrthoDB" id="9808768at2"/>
<dbReference type="Gene3D" id="3.40.50.300">
    <property type="entry name" value="P-loop containing nucleotide triphosphate hydrolases"/>
    <property type="match status" value="2"/>
</dbReference>
<evidence type="ECO:0000256" key="3">
    <source>
        <dbReference type="ARBA" id="ARBA00022741"/>
    </source>
</evidence>
<evidence type="ECO:0000256" key="1">
    <source>
        <dbReference type="ARBA" id="ARBA00004496"/>
    </source>
</evidence>
<comment type="similarity">
    <text evidence="7">Belongs to the SMC family.</text>
</comment>
<dbReference type="PIRSF" id="PIRSF005719">
    <property type="entry name" value="SMC"/>
    <property type="match status" value="1"/>
</dbReference>
<dbReference type="InterPro" id="IPR027417">
    <property type="entry name" value="P-loop_NTPase"/>
</dbReference>
<accession>A0A841R524</accession>
<feature type="coiled-coil region" evidence="7">
    <location>
        <begin position="360"/>
        <end position="485"/>
    </location>
</feature>
<feature type="coiled-coil region" evidence="7">
    <location>
        <begin position="255"/>
        <end position="335"/>
    </location>
</feature>
<dbReference type="Gene3D" id="1.20.1060.20">
    <property type="match status" value="1"/>
</dbReference>
<comment type="subunit">
    <text evidence="7">Homodimer.</text>
</comment>
<dbReference type="GO" id="GO:0030261">
    <property type="term" value="P:chromosome condensation"/>
    <property type="evidence" value="ECO:0007669"/>
    <property type="project" value="InterPro"/>
</dbReference>
<comment type="caution">
    <text evidence="9">The sequence shown here is derived from an EMBL/GenBank/DDBJ whole genome shotgun (WGS) entry which is preliminary data.</text>
</comment>
<dbReference type="SUPFAM" id="SSF75553">
    <property type="entry name" value="Smc hinge domain"/>
    <property type="match status" value="1"/>
</dbReference>
<proteinExistence type="inferred from homology"/>
<dbReference type="InterPro" id="IPR010935">
    <property type="entry name" value="SMC_hinge"/>
</dbReference>
<dbReference type="EMBL" id="JACHHI010000005">
    <property type="protein sequence ID" value="MBB6478139.1"/>
    <property type="molecule type" value="Genomic_DNA"/>
</dbReference>
<dbReference type="RefSeq" id="WP_159823265.1">
    <property type="nucleotide sequence ID" value="NZ_CABWNB010000004.1"/>
</dbReference>
<keyword evidence="10" id="KW-1185">Reference proteome</keyword>
<dbReference type="SMART" id="SM00968">
    <property type="entry name" value="SMC_hinge"/>
    <property type="match status" value="1"/>
</dbReference>
<dbReference type="InterPro" id="IPR003395">
    <property type="entry name" value="RecF/RecN/SMC_N"/>
</dbReference>
<evidence type="ECO:0000313" key="9">
    <source>
        <dbReference type="EMBL" id="MBB6478139.1"/>
    </source>
</evidence>
<evidence type="ECO:0000256" key="2">
    <source>
        <dbReference type="ARBA" id="ARBA00022490"/>
    </source>
</evidence>
<evidence type="ECO:0000256" key="4">
    <source>
        <dbReference type="ARBA" id="ARBA00022840"/>
    </source>
</evidence>
<feature type="domain" description="SMC hinge" evidence="8">
    <location>
        <begin position="515"/>
        <end position="633"/>
    </location>
</feature>
<comment type="function">
    <text evidence="7">Required for chromosome condensation and partitioning.</text>
</comment>
<dbReference type="GO" id="GO:0005737">
    <property type="term" value="C:cytoplasm"/>
    <property type="evidence" value="ECO:0007669"/>
    <property type="project" value="UniProtKB-SubCell"/>
</dbReference>
<dbReference type="FunFam" id="3.40.50.300:FF:000901">
    <property type="entry name" value="Chromosome partition protein Smc"/>
    <property type="match status" value="1"/>
</dbReference>
<feature type="binding site" evidence="7">
    <location>
        <begin position="32"/>
        <end position="39"/>
    </location>
    <ligand>
        <name>ATP</name>
        <dbReference type="ChEBI" id="CHEBI:30616"/>
    </ligand>
</feature>
<evidence type="ECO:0000259" key="8">
    <source>
        <dbReference type="SMART" id="SM00968"/>
    </source>
</evidence>
<dbReference type="InterPro" id="IPR024704">
    <property type="entry name" value="SMC"/>
</dbReference>
<evidence type="ECO:0000313" key="10">
    <source>
        <dbReference type="Proteomes" id="UP000591941"/>
    </source>
</evidence>
<dbReference type="GO" id="GO:0007062">
    <property type="term" value="P:sister chromatid cohesion"/>
    <property type="evidence" value="ECO:0007669"/>
    <property type="project" value="InterPro"/>
</dbReference>
<evidence type="ECO:0000256" key="7">
    <source>
        <dbReference type="HAMAP-Rule" id="MF_01894"/>
    </source>
</evidence>
<dbReference type="InterPro" id="IPR011890">
    <property type="entry name" value="SMC_prok"/>
</dbReference>
<dbReference type="NCBIfam" id="TIGR02168">
    <property type="entry name" value="SMC_prok_B"/>
    <property type="match status" value="1"/>
</dbReference>
<evidence type="ECO:0000256" key="5">
    <source>
        <dbReference type="ARBA" id="ARBA00023054"/>
    </source>
</evidence>
<keyword evidence="6 7" id="KW-0238">DNA-binding</keyword>
<dbReference type="PANTHER" id="PTHR43977">
    <property type="entry name" value="STRUCTURAL MAINTENANCE OF CHROMOSOMES PROTEIN 3"/>
    <property type="match status" value="1"/>
</dbReference>
<dbReference type="Proteomes" id="UP000591941">
    <property type="component" value="Unassembled WGS sequence"/>
</dbReference>
<dbReference type="GO" id="GO:0005524">
    <property type="term" value="F:ATP binding"/>
    <property type="evidence" value="ECO:0007669"/>
    <property type="project" value="UniProtKB-UniRule"/>
</dbReference>
<dbReference type="SUPFAM" id="SSF52540">
    <property type="entry name" value="P-loop containing nucleoside triphosphate hydrolases"/>
    <property type="match status" value="1"/>
</dbReference>
<dbReference type="GO" id="GO:0007059">
    <property type="term" value="P:chromosome segregation"/>
    <property type="evidence" value="ECO:0007669"/>
    <property type="project" value="UniProtKB-UniRule"/>
</dbReference>
<keyword evidence="3 7" id="KW-0547">Nucleotide-binding</keyword>
<dbReference type="GO" id="GO:0005694">
    <property type="term" value="C:chromosome"/>
    <property type="evidence" value="ECO:0007669"/>
    <property type="project" value="InterPro"/>
</dbReference>
<gene>
    <name evidence="7" type="primary">smc</name>
    <name evidence="9" type="ORF">HNR45_001200</name>
</gene>
<keyword evidence="2 7" id="KW-0963">Cytoplasm</keyword>
<dbReference type="GO" id="GO:0006260">
    <property type="term" value="P:DNA replication"/>
    <property type="evidence" value="ECO:0007669"/>
    <property type="project" value="UniProtKB-UniRule"/>
</dbReference>
<dbReference type="Pfam" id="PF06470">
    <property type="entry name" value="SMC_hinge"/>
    <property type="match status" value="1"/>
</dbReference>
<comment type="subcellular location">
    <subcellularLocation>
        <location evidence="1 7">Cytoplasm</location>
    </subcellularLocation>
</comment>
<keyword evidence="4 7" id="KW-0067">ATP-binding</keyword>
<feature type="coiled-coil region" evidence="7">
    <location>
        <begin position="167"/>
        <end position="201"/>
    </location>
</feature>
<evidence type="ECO:0000256" key="6">
    <source>
        <dbReference type="ARBA" id="ARBA00023125"/>
    </source>
</evidence>
<sequence length="1161" mass="129199">MRLLRMILRGFKSFADKTEVEFAPGVTAIVGPNGSGKSNLADAVRWVLGEQNIRQLRGEQSSDVIFAGTATERAKASAEVTLVFDNSDGFFQTDTAEVAVTRRLLRSGASDYFINRQNCRLKDIQLLLADTGLGRDSLAVIGQQRVDRILIGRPEERKLVFEEVAGITRYKLRKEEGMRKLREAERNMERVSDIARLLAQDLPPLEEKARQAKQRNELRTQEANITRSLAWKAWQTAQRQLTRAEKEWITADQAATAATAELTQLEAAAQAQTEADTKAQQMLREKEQAANTAAQHCERLRSELAVLTERSHQHAKEMQEVAAALAAKRQMLEQLAAAQVTTAAAIAATVQDRDEAQARLTEGTAQRDRLRAVLQAAREQVADRLRREERSAAEQEFLQQTAQQLQERNAELTRRARELDIRKETLQTRLQQAQAALTTAQATASESSRQLTAQEEVVNKLQAQREAAQAANAKARETLRTTQTRYQYLQQLADSYEGYGRATKAVLGATEAWRSDCYGTVAQLLRVPKEYTTALDIALGGTQQHLVMRDSQAAQAAIRFLRRTKSGRVTLYPLDEIRPRTLADRDRAILHEPGVIGLAAALVKAESYLQPLVDYLLGRTVLVEDLATGSRLAAKYQQRIRLVTRAGDLFQPGGALTGGSTRRAELTLFGRQQELSALRAQLETLAAQPERELPDISAALARRDALQNTAQTTALAIASQTAQLQALRDEWNGIVRQADEIRSAQTQTADEYRLTVNKQKELTVAPTAVTETTTDTVAQEAELARCEHAYTEAHVELATVQATLRQQEQEKVRQTEQEKNAQADMERLAQREKEIQAAAKALSASQETLQKQADEAQQTAQTAKVQADAFYDAHAERLNAQQAEQDQLRAMRAQATETKVEAARLLAKKEAAQAEMEQQREQLAMYDLDPQAVDPAIVAGTQATLLAEQRRLLTEIARFTDISEQAIEEYEKSRERSEFYTAQLADLTAARDTLQNVVAEIDRTMQEQFAAAFEVVAAEFQRIFAHLFGGGEAQLVLTDADENKPAGVEIMVRPPGKKQQALSLLSGGERALTVIALLFSFMAYRPAPFCLVDEIDAALDDANIKRFTRYLETGRNGLQFIVITHRKPTMASADRLQGVTMVKRGISQLIAVNLKQYKETP</sequence>